<comment type="caution">
    <text evidence="2">The sequence shown here is derived from an EMBL/GenBank/DDBJ whole genome shotgun (WGS) entry which is preliminary data.</text>
</comment>
<dbReference type="OrthoDB" id="626167at2759"/>
<dbReference type="SMART" id="SM00028">
    <property type="entry name" value="TPR"/>
    <property type="match status" value="2"/>
</dbReference>
<dbReference type="PANTHER" id="PTHR10098:SF108">
    <property type="entry name" value="TETRATRICOPEPTIDE REPEAT PROTEIN 28"/>
    <property type="match status" value="1"/>
</dbReference>
<accession>A0A4C2A8K2</accession>
<dbReference type="EMBL" id="BGZK01002739">
    <property type="protein sequence ID" value="GBP96132.1"/>
    <property type="molecule type" value="Genomic_DNA"/>
</dbReference>
<protein>
    <submittedName>
        <fullName evidence="2">Tetratricopeptide repeat protein 28</fullName>
    </submittedName>
</protein>
<dbReference type="PANTHER" id="PTHR10098">
    <property type="entry name" value="RAPSYN-RELATED"/>
    <property type="match status" value="1"/>
</dbReference>
<dbReference type="InterPro" id="IPR019734">
    <property type="entry name" value="TPR_rpt"/>
</dbReference>
<feature type="region of interest" description="Disordered" evidence="1">
    <location>
        <begin position="367"/>
        <end position="396"/>
    </location>
</feature>
<dbReference type="Gene3D" id="1.25.40.10">
    <property type="entry name" value="Tetratricopeptide repeat domain"/>
    <property type="match status" value="1"/>
</dbReference>
<organism evidence="2 3">
    <name type="scientific">Eumeta variegata</name>
    <name type="common">Bagworm moth</name>
    <name type="synonym">Eumeta japonica</name>
    <dbReference type="NCBI Taxonomy" id="151549"/>
    <lineage>
        <taxon>Eukaryota</taxon>
        <taxon>Metazoa</taxon>
        <taxon>Ecdysozoa</taxon>
        <taxon>Arthropoda</taxon>
        <taxon>Hexapoda</taxon>
        <taxon>Insecta</taxon>
        <taxon>Pterygota</taxon>
        <taxon>Neoptera</taxon>
        <taxon>Endopterygota</taxon>
        <taxon>Lepidoptera</taxon>
        <taxon>Glossata</taxon>
        <taxon>Ditrysia</taxon>
        <taxon>Tineoidea</taxon>
        <taxon>Psychidae</taxon>
        <taxon>Oiketicinae</taxon>
        <taxon>Eumeta</taxon>
    </lineage>
</organism>
<dbReference type="SUPFAM" id="SSF48452">
    <property type="entry name" value="TPR-like"/>
    <property type="match status" value="1"/>
</dbReference>
<sequence>MNMGRAYCNLGLAHMALGNLETALECQLRLVRMTQHLQGKFRHWARDRSLEAAACGAGIGPPTSKTARRWDTTLRLTLRQEAGDAAGRRAHSPRRRCIWLWGTIRTLPAVIGTVGTRTRTSRTALWKLKPTETWASLNTTWGNTKMPSDTRTVRQSSGIGLACRCYDAGDPDETIKYHEQHLALALKLNNSESRRAYRGLGLSHKSVGNLQQALVCLEKRLVVSHELGMPEAKAQAYGEWGLDGGGSDTRLGVAQAARGDTPPRCATTATSWNWHRLGLTHLQARAAASGAGAAMGAHAEAALAQARLRHASAAGDVAGRAQALAELGRAHLAMGAWRRRVLPQAGPIGHRGLAISDEECAIDSASRSGLPANWRSQRSASGRHGGTGNERRGIGTRDDSFIHVNSARFAEDTRRIGTKFGSAARSRKGSQQIPGRMREQAHAGLINIVSLVEERSNSSLPDVGLDESQSYGTISI</sequence>
<evidence type="ECO:0000313" key="3">
    <source>
        <dbReference type="Proteomes" id="UP000299102"/>
    </source>
</evidence>
<dbReference type="Pfam" id="PF13181">
    <property type="entry name" value="TPR_8"/>
    <property type="match status" value="1"/>
</dbReference>
<proteinExistence type="predicted"/>
<keyword evidence="3" id="KW-1185">Reference proteome</keyword>
<dbReference type="STRING" id="151549.A0A4C2A8K2"/>
<name>A0A4C2A8K2_EUMVA</name>
<gene>
    <name evidence="2" type="primary">TTC28</name>
    <name evidence="2" type="ORF">EVAR_99512_1</name>
</gene>
<reference evidence="2 3" key="1">
    <citation type="journal article" date="2019" name="Commun. Biol.">
        <title>The bagworm genome reveals a unique fibroin gene that provides high tensile strength.</title>
        <authorList>
            <person name="Kono N."/>
            <person name="Nakamura H."/>
            <person name="Ohtoshi R."/>
            <person name="Tomita M."/>
            <person name="Numata K."/>
            <person name="Arakawa K."/>
        </authorList>
    </citation>
    <scope>NUCLEOTIDE SEQUENCE [LARGE SCALE GENOMIC DNA]</scope>
</reference>
<dbReference type="AlphaFoldDB" id="A0A4C2A8K2"/>
<dbReference type="Proteomes" id="UP000299102">
    <property type="component" value="Unassembled WGS sequence"/>
</dbReference>
<evidence type="ECO:0000313" key="2">
    <source>
        <dbReference type="EMBL" id="GBP96132.1"/>
    </source>
</evidence>
<evidence type="ECO:0000256" key="1">
    <source>
        <dbReference type="SAM" id="MobiDB-lite"/>
    </source>
</evidence>
<dbReference type="InterPro" id="IPR011990">
    <property type="entry name" value="TPR-like_helical_dom_sf"/>
</dbReference>